<feature type="non-terminal residue" evidence="1">
    <location>
        <position position="1"/>
    </location>
</feature>
<accession>A0A165LV14</accession>
<dbReference type="AlphaFoldDB" id="A0A165LV14"/>
<organism evidence="1 3">
    <name type="scientific">Exidia glandulosa HHB12029</name>
    <dbReference type="NCBI Taxonomy" id="1314781"/>
    <lineage>
        <taxon>Eukaryota</taxon>
        <taxon>Fungi</taxon>
        <taxon>Dikarya</taxon>
        <taxon>Basidiomycota</taxon>
        <taxon>Agaricomycotina</taxon>
        <taxon>Agaricomycetes</taxon>
        <taxon>Auriculariales</taxon>
        <taxon>Exidiaceae</taxon>
        <taxon>Exidia</taxon>
    </lineage>
</organism>
<evidence type="ECO:0000313" key="1">
    <source>
        <dbReference type="EMBL" id="KZV98365.1"/>
    </source>
</evidence>
<name>A0A165LV14_EXIGL</name>
<dbReference type="Proteomes" id="UP000077266">
    <property type="component" value="Unassembled WGS sequence"/>
</dbReference>
<dbReference type="EMBL" id="KV425920">
    <property type="protein sequence ID" value="KZV98365.1"/>
    <property type="molecule type" value="Genomic_DNA"/>
</dbReference>
<keyword evidence="3" id="KW-1185">Reference proteome</keyword>
<gene>
    <name evidence="1" type="ORF">EXIGLDRAFT_578128</name>
    <name evidence="2" type="ORF">EXIGLDRAFT_597514</name>
</gene>
<dbReference type="EMBL" id="KV425891">
    <property type="protein sequence ID" value="KZW01882.1"/>
    <property type="molecule type" value="Genomic_DNA"/>
</dbReference>
<proteinExistence type="predicted"/>
<feature type="non-terminal residue" evidence="1">
    <location>
        <position position="142"/>
    </location>
</feature>
<evidence type="ECO:0000313" key="2">
    <source>
        <dbReference type="EMBL" id="KZW01882.1"/>
    </source>
</evidence>
<evidence type="ECO:0000313" key="3">
    <source>
        <dbReference type="Proteomes" id="UP000077266"/>
    </source>
</evidence>
<protein>
    <submittedName>
        <fullName evidence="1">Uncharacterized protein</fullName>
    </submittedName>
</protein>
<reference evidence="1 3" key="1">
    <citation type="journal article" date="2016" name="Mol. Biol. Evol.">
        <title>Comparative Genomics of Early-Diverging Mushroom-Forming Fungi Provides Insights into the Origins of Lignocellulose Decay Capabilities.</title>
        <authorList>
            <person name="Nagy L.G."/>
            <person name="Riley R."/>
            <person name="Tritt A."/>
            <person name="Adam C."/>
            <person name="Daum C."/>
            <person name="Floudas D."/>
            <person name="Sun H."/>
            <person name="Yadav J.S."/>
            <person name="Pangilinan J."/>
            <person name="Larsson K.H."/>
            <person name="Matsuura K."/>
            <person name="Barry K."/>
            <person name="Labutti K."/>
            <person name="Kuo R."/>
            <person name="Ohm R.A."/>
            <person name="Bhattacharya S.S."/>
            <person name="Shirouzu T."/>
            <person name="Yoshinaga Y."/>
            <person name="Martin F.M."/>
            <person name="Grigoriev I.V."/>
            <person name="Hibbett D.S."/>
        </authorList>
    </citation>
    <scope>NUCLEOTIDE SEQUENCE [LARGE SCALE GENOMIC DNA]</scope>
    <source>
        <strain evidence="1 3">HHB12029</strain>
    </source>
</reference>
<sequence>PLVPATGHAQKVCNGVHVKLPGARNPYMAYPFAMHKDGLPWDVRISNLALWARSVSCARTVAAQDTACTHCTSVLSNPILLNILKRMEHGVPAKANHAYHGPEGMIWHLRQKSKAMTSMRRNAWNMTKKLARRARTLDEHKK</sequence>